<evidence type="ECO:0000313" key="7">
    <source>
        <dbReference type="EMBL" id="CAB4189042.1"/>
    </source>
</evidence>
<evidence type="ECO:0000313" key="3">
    <source>
        <dbReference type="EMBL" id="CAB4150990.1"/>
    </source>
</evidence>
<dbReference type="EMBL" id="LR796983">
    <property type="protein sequence ID" value="CAB4179864.1"/>
    <property type="molecule type" value="Genomic_DNA"/>
</dbReference>
<dbReference type="EMBL" id="LR797188">
    <property type="protein sequence ID" value="CAB4192699.1"/>
    <property type="molecule type" value="Genomic_DNA"/>
</dbReference>
<protein>
    <recommendedName>
        <fullName evidence="1">DUF7246 domain-containing protein</fullName>
    </recommendedName>
</protein>
<evidence type="ECO:0000313" key="5">
    <source>
        <dbReference type="EMBL" id="CAB4179864.1"/>
    </source>
</evidence>
<dbReference type="EMBL" id="LR796551">
    <property type="protein sequence ID" value="CAB4150990.1"/>
    <property type="molecule type" value="Genomic_DNA"/>
</dbReference>
<dbReference type="EMBL" id="LR798431">
    <property type="protein sequence ID" value="CAB5231656.1"/>
    <property type="molecule type" value="Genomic_DNA"/>
</dbReference>
<evidence type="ECO:0000259" key="1">
    <source>
        <dbReference type="Pfam" id="PF23904"/>
    </source>
</evidence>
<dbReference type="EMBL" id="LR796457">
    <property type="protein sequence ID" value="CAB4146021.1"/>
    <property type="molecule type" value="Genomic_DNA"/>
</dbReference>
<evidence type="ECO:0000313" key="4">
    <source>
        <dbReference type="EMBL" id="CAB4174680.1"/>
    </source>
</evidence>
<dbReference type="InterPro" id="IPR055670">
    <property type="entry name" value="DUF7246"/>
</dbReference>
<dbReference type="EMBL" id="LR797080">
    <property type="protein sequence ID" value="CAB4185508.1"/>
    <property type="molecule type" value="Genomic_DNA"/>
</dbReference>
<dbReference type="EMBL" id="LR796915">
    <property type="protein sequence ID" value="CAB4174680.1"/>
    <property type="molecule type" value="Genomic_DNA"/>
</dbReference>
<proteinExistence type="predicted"/>
<dbReference type="EMBL" id="LR797131">
    <property type="protein sequence ID" value="CAB4189042.1"/>
    <property type="molecule type" value="Genomic_DNA"/>
</dbReference>
<evidence type="ECO:0000313" key="9">
    <source>
        <dbReference type="EMBL" id="CAB4217947.1"/>
    </source>
</evidence>
<gene>
    <name evidence="5" type="ORF">UFOVP1032_137</name>
    <name evidence="6" type="ORF">UFOVP1125_53</name>
    <name evidence="7" type="ORF">UFOVP1173_151</name>
    <name evidence="8" type="ORF">UFOVP1241_69</name>
    <name evidence="9" type="ORF">UFOVP1491_137</name>
    <name evidence="10" type="ORF">UFOVP1579_137</name>
    <name evidence="2" type="ORF">UFOVP485_136</name>
    <name evidence="3" type="ORF">UFOVP575_88</name>
    <name evidence="4" type="ORF">UFOVP963_72</name>
</gene>
<dbReference type="Pfam" id="PF23904">
    <property type="entry name" value="DUF7246"/>
    <property type="match status" value="1"/>
</dbReference>
<evidence type="ECO:0000313" key="10">
    <source>
        <dbReference type="EMBL" id="CAB5231656.1"/>
    </source>
</evidence>
<organism evidence="2">
    <name type="scientific">uncultured Caudovirales phage</name>
    <dbReference type="NCBI Taxonomy" id="2100421"/>
    <lineage>
        <taxon>Viruses</taxon>
        <taxon>Duplodnaviria</taxon>
        <taxon>Heunggongvirae</taxon>
        <taxon>Uroviricota</taxon>
        <taxon>Caudoviricetes</taxon>
        <taxon>Peduoviridae</taxon>
        <taxon>Maltschvirus</taxon>
        <taxon>Maltschvirus maltsch</taxon>
    </lineage>
</organism>
<sequence>MKKKPGVAINEPYSHNEDIRVYYELKFEKDIIKPGDLLKFKNVRGTFRFIKWVHNLHLDVTWVDCMDTASGEWKSMYISRIKGVVKPKRSRRDKPNV</sequence>
<dbReference type="EMBL" id="LR797455">
    <property type="protein sequence ID" value="CAB4217947.1"/>
    <property type="molecule type" value="Genomic_DNA"/>
</dbReference>
<reference evidence="2" key="1">
    <citation type="submission" date="2020-04" db="EMBL/GenBank/DDBJ databases">
        <authorList>
            <person name="Chiriac C."/>
            <person name="Salcher M."/>
            <person name="Ghai R."/>
            <person name="Kavagutti S V."/>
        </authorList>
    </citation>
    <scope>NUCLEOTIDE SEQUENCE</scope>
</reference>
<evidence type="ECO:0000313" key="6">
    <source>
        <dbReference type="EMBL" id="CAB4185508.1"/>
    </source>
</evidence>
<evidence type="ECO:0000313" key="8">
    <source>
        <dbReference type="EMBL" id="CAB4192699.1"/>
    </source>
</evidence>
<accession>A0A6J5MJ28</accession>
<name>A0A6J5MJ28_9CAUD</name>
<feature type="domain" description="DUF7246" evidence="1">
    <location>
        <begin position="12"/>
        <end position="94"/>
    </location>
</feature>
<evidence type="ECO:0000313" key="2">
    <source>
        <dbReference type="EMBL" id="CAB4146021.1"/>
    </source>
</evidence>